<dbReference type="AlphaFoldDB" id="A0A6J2T480"/>
<feature type="signal peptide" evidence="1">
    <location>
        <begin position="1"/>
        <end position="26"/>
    </location>
</feature>
<organism evidence="2 3">
    <name type="scientific">Drosophila lebanonensis</name>
    <name type="common">Fruit fly</name>
    <name type="synonym">Scaptodrosophila lebanonensis</name>
    <dbReference type="NCBI Taxonomy" id="7225"/>
    <lineage>
        <taxon>Eukaryota</taxon>
        <taxon>Metazoa</taxon>
        <taxon>Ecdysozoa</taxon>
        <taxon>Arthropoda</taxon>
        <taxon>Hexapoda</taxon>
        <taxon>Insecta</taxon>
        <taxon>Pterygota</taxon>
        <taxon>Neoptera</taxon>
        <taxon>Endopterygota</taxon>
        <taxon>Diptera</taxon>
        <taxon>Brachycera</taxon>
        <taxon>Muscomorpha</taxon>
        <taxon>Ephydroidea</taxon>
        <taxon>Drosophilidae</taxon>
        <taxon>Scaptodrosophila</taxon>
    </lineage>
</organism>
<accession>A0A6J2T480</accession>
<evidence type="ECO:0000256" key="1">
    <source>
        <dbReference type="SAM" id="SignalP"/>
    </source>
</evidence>
<dbReference type="Proteomes" id="UP000504634">
    <property type="component" value="Unplaced"/>
</dbReference>
<gene>
    <name evidence="3" type="primary">LOC115620796</name>
</gene>
<name>A0A6J2T480_DROLE</name>
<sequence length="146" mass="17373">MQLSVKLLLSIMAAFIILDQVKYSKAMAIPETRHESGATGAQTSTASAERRSVRHIVRTKRETNDSPLDFITSHMPCDMDMRNRGRLMRNLPNHCIWTYNNRYASEKLFRMYKSYQLEAFFFGQYYERFKRFEIDPHIYDYDVEHD</sequence>
<keyword evidence="2" id="KW-1185">Reference proteome</keyword>
<reference evidence="3" key="1">
    <citation type="submission" date="2025-08" db="UniProtKB">
        <authorList>
            <consortium name="RefSeq"/>
        </authorList>
    </citation>
    <scope>IDENTIFICATION</scope>
    <source>
        <strain evidence="3">11010-0011.00</strain>
        <tissue evidence="3">Whole body</tissue>
    </source>
</reference>
<evidence type="ECO:0000313" key="2">
    <source>
        <dbReference type="Proteomes" id="UP000504634"/>
    </source>
</evidence>
<keyword evidence="1" id="KW-0732">Signal</keyword>
<dbReference type="InterPro" id="IPR031931">
    <property type="entry name" value="DUF4768"/>
</dbReference>
<feature type="chain" id="PRO_5026733625" evidence="1">
    <location>
        <begin position="27"/>
        <end position="146"/>
    </location>
</feature>
<dbReference type="RefSeq" id="XP_030370080.1">
    <property type="nucleotide sequence ID" value="XM_030514220.1"/>
</dbReference>
<protein>
    <submittedName>
        <fullName evidence="3">Uncharacterized protein LOC115620796</fullName>
    </submittedName>
</protein>
<evidence type="ECO:0000313" key="3">
    <source>
        <dbReference type="RefSeq" id="XP_030370080.1"/>
    </source>
</evidence>
<dbReference type="Pfam" id="PF15989">
    <property type="entry name" value="DUF4768"/>
    <property type="match status" value="1"/>
</dbReference>
<dbReference type="GeneID" id="115620796"/>
<proteinExistence type="predicted"/>
<dbReference type="OrthoDB" id="7850108at2759"/>